<name>A0ACB9TRD3_HOLOL</name>
<proteinExistence type="predicted"/>
<sequence>MRLEYDVIVVGGGHAGCEAAAAAARLGSYTLLITMDMTKFAAMSCNPAIGGIAKGQIVREIDAMGGQMGIITDRSAIQFRMLNRSKGPAMWSPRAQCDKSLFSALWRKTLENTRRLFLWEDTVCEIITEKKGDKTVAKGVRTKLGVEFRSEAVILTAGTFLNGTIHVGRSSVAGGRAGDSASYGLTEQLKSLGFESGRMKTGTPARIDARSINFELFDIQHGDTKPAKFSFSGETEPVKHQLPCFLVYTTPEVHDKLREGFSDSPMFSGTITGIGPRYCPSIEDKIRTFSDKESHQLFLEPEGRNTTEYYLNGFSSSLPFDIQIDALQKIEGFENIHIFRPGYAIEYDYFPPTQLYHTLETKFIDNLYFAGQINGTTGYEEAAAQGLMAGINAHLKLAGKEPLVLMRDQAYIGVLIDDLVTKGVDEPYRMFTSRAEYRILLRQDNADLRLTEISYGLGLADQKRYDALLKKRSLAESLIRFVRKQSVEPDEINGYLNSMNTPAISQSKKIYDILLRNEITLANLINLIPSLSEFISKDEYGLETIEEAEIQIKYKGYIEREKHLAEKLTRLENIKIRPDFDYNSLSSLTIEARQKLGRIKPSTIGQASRIPGVSPADINVLLVYFGR</sequence>
<dbReference type="Proteomes" id="UP001056778">
    <property type="component" value="Chromosome 1"/>
</dbReference>
<organism evidence="1 2">
    <name type="scientific">Holotrichia oblita</name>
    <name type="common">Chafer beetle</name>
    <dbReference type="NCBI Taxonomy" id="644536"/>
    <lineage>
        <taxon>Eukaryota</taxon>
        <taxon>Metazoa</taxon>
        <taxon>Ecdysozoa</taxon>
        <taxon>Arthropoda</taxon>
        <taxon>Hexapoda</taxon>
        <taxon>Insecta</taxon>
        <taxon>Pterygota</taxon>
        <taxon>Neoptera</taxon>
        <taxon>Endopterygota</taxon>
        <taxon>Coleoptera</taxon>
        <taxon>Polyphaga</taxon>
        <taxon>Scarabaeiformia</taxon>
        <taxon>Scarabaeidae</taxon>
        <taxon>Melolonthinae</taxon>
        <taxon>Holotrichia</taxon>
    </lineage>
</organism>
<evidence type="ECO:0000313" key="1">
    <source>
        <dbReference type="EMBL" id="KAI4469331.1"/>
    </source>
</evidence>
<protein>
    <submittedName>
        <fullName evidence="1">Glucose inhibited division protein a</fullName>
    </submittedName>
</protein>
<dbReference type="EMBL" id="CM043015">
    <property type="protein sequence ID" value="KAI4469331.1"/>
    <property type="molecule type" value="Genomic_DNA"/>
</dbReference>
<gene>
    <name evidence="1" type="ORF">MML48_1g00050</name>
</gene>
<accession>A0ACB9TRD3</accession>
<reference evidence="1" key="1">
    <citation type="submission" date="2022-04" db="EMBL/GenBank/DDBJ databases">
        <title>Chromosome-scale genome assembly of Holotrichia oblita Faldermann.</title>
        <authorList>
            <person name="Rongchong L."/>
        </authorList>
    </citation>
    <scope>NUCLEOTIDE SEQUENCE</scope>
    <source>
        <strain evidence="1">81SQS9</strain>
    </source>
</reference>
<evidence type="ECO:0000313" key="2">
    <source>
        <dbReference type="Proteomes" id="UP001056778"/>
    </source>
</evidence>
<comment type="caution">
    <text evidence="1">The sequence shown here is derived from an EMBL/GenBank/DDBJ whole genome shotgun (WGS) entry which is preliminary data.</text>
</comment>
<keyword evidence="2" id="KW-1185">Reference proteome</keyword>